<dbReference type="Proteomes" id="UP000217154">
    <property type="component" value="Chromosome"/>
</dbReference>
<dbReference type="AlphaFoldDB" id="A0A250DD07"/>
<dbReference type="KEGG" id="vbo:CKY39_01415"/>
<evidence type="ECO:0000256" key="2">
    <source>
        <dbReference type="SAM" id="SignalP"/>
    </source>
</evidence>
<sequence length="264" mass="28304">MTHSTKKRTPPRATRQALGLALAIAGFSAQAQTEAAAPPMAAASAPAEATPAAAAPQTRVRYLRMPQQSGADHLRVVRREDTVGRVAGQVALNVAFAVLGTGAAVQGFSKDGLGGTTLEALRDDPVSVNPAMSELQEALSKIATDIYRRRTETALATALTDGSTPEEIEAARQTPKEADSPLVPGSWHLVYENLMGSDELFRLKYGASLGRAGFMRPPIGCSYESEPLAWTQWQADGWQRLREERVKIVARCVEAIGAAPENRW</sequence>
<evidence type="ECO:0000313" key="4">
    <source>
        <dbReference type="Proteomes" id="UP000217154"/>
    </source>
</evidence>
<keyword evidence="2" id="KW-0732">Signal</keyword>
<gene>
    <name evidence="3" type="ORF">CKY39_01415</name>
</gene>
<accession>A0A250DD07</accession>
<organism evidence="3 4">
    <name type="scientific">Variovorax boronicumulans</name>
    <dbReference type="NCBI Taxonomy" id="436515"/>
    <lineage>
        <taxon>Bacteria</taxon>
        <taxon>Pseudomonadati</taxon>
        <taxon>Pseudomonadota</taxon>
        <taxon>Betaproteobacteria</taxon>
        <taxon>Burkholderiales</taxon>
        <taxon>Comamonadaceae</taxon>
        <taxon>Variovorax</taxon>
    </lineage>
</organism>
<protein>
    <submittedName>
        <fullName evidence="3">Uncharacterized protein</fullName>
    </submittedName>
</protein>
<name>A0A250DD07_9BURK</name>
<feature type="signal peptide" evidence="2">
    <location>
        <begin position="1"/>
        <end position="31"/>
    </location>
</feature>
<dbReference type="RefSeq" id="WP_095743194.1">
    <property type="nucleotide sequence ID" value="NZ_CP023284.1"/>
</dbReference>
<proteinExistence type="predicted"/>
<dbReference type="EMBL" id="CP023284">
    <property type="protein sequence ID" value="ATA52031.1"/>
    <property type="molecule type" value="Genomic_DNA"/>
</dbReference>
<evidence type="ECO:0000256" key="1">
    <source>
        <dbReference type="SAM" id="MobiDB-lite"/>
    </source>
</evidence>
<feature type="region of interest" description="Disordered" evidence="1">
    <location>
        <begin position="35"/>
        <end position="55"/>
    </location>
</feature>
<feature type="chain" id="PRO_5013236227" evidence="2">
    <location>
        <begin position="32"/>
        <end position="264"/>
    </location>
</feature>
<reference evidence="3 4" key="1">
    <citation type="submission" date="2017-09" db="EMBL/GenBank/DDBJ databases">
        <title>The diverse metabolic capabilities of V. boronicumulans make it an excellent choice for continued studies on novel biodegradation.</title>
        <authorList>
            <person name="Sun S."/>
        </authorList>
    </citation>
    <scope>NUCLEOTIDE SEQUENCE [LARGE SCALE GENOMIC DNA]</scope>
    <source>
        <strain evidence="3 4">J1</strain>
    </source>
</reference>
<evidence type="ECO:0000313" key="3">
    <source>
        <dbReference type="EMBL" id="ATA52031.1"/>
    </source>
</evidence>